<dbReference type="InterPro" id="IPR011990">
    <property type="entry name" value="TPR-like_helical_dom_sf"/>
</dbReference>
<accession>A0A8H3DXG4</accession>
<evidence type="ECO:0000313" key="2">
    <source>
        <dbReference type="EMBL" id="CAE7098494.1"/>
    </source>
</evidence>
<dbReference type="AlphaFoldDB" id="A0A8H3DXG4"/>
<dbReference type="Pfam" id="PF13374">
    <property type="entry name" value="TPR_10"/>
    <property type="match status" value="1"/>
</dbReference>
<evidence type="ECO:0000259" key="1">
    <source>
        <dbReference type="Pfam" id="PF00931"/>
    </source>
</evidence>
<dbReference type="Proteomes" id="UP000663827">
    <property type="component" value="Unassembled WGS sequence"/>
</dbReference>
<dbReference type="SUPFAM" id="SSF52540">
    <property type="entry name" value="P-loop containing nucleoside triphosphate hydrolases"/>
    <property type="match status" value="1"/>
</dbReference>
<dbReference type="PANTHER" id="PTHR46082:SF6">
    <property type="entry name" value="AAA+ ATPASE DOMAIN-CONTAINING PROTEIN-RELATED"/>
    <property type="match status" value="1"/>
</dbReference>
<dbReference type="Pfam" id="PF00931">
    <property type="entry name" value="NB-ARC"/>
    <property type="match status" value="1"/>
</dbReference>
<dbReference type="InterPro" id="IPR053137">
    <property type="entry name" value="NLR-like"/>
</dbReference>
<evidence type="ECO:0000313" key="3">
    <source>
        <dbReference type="Proteomes" id="UP000663827"/>
    </source>
</evidence>
<dbReference type="InterPro" id="IPR016035">
    <property type="entry name" value="Acyl_Trfase/lysoPLipase"/>
</dbReference>
<dbReference type="SUPFAM" id="SSF52151">
    <property type="entry name" value="FabD/lysophospholipase-like"/>
    <property type="match status" value="1"/>
</dbReference>
<proteinExistence type="predicted"/>
<dbReference type="PANTHER" id="PTHR46082">
    <property type="entry name" value="ATP/GTP-BINDING PROTEIN-RELATED"/>
    <property type="match status" value="1"/>
</dbReference>
<gene>
    <name evidence="2" type="ORF">RDB_LOCUS38794</name>
</gene>
<reference evidence="2" key="1">
    <citation type="submission" date="2021-01" db="EMBL/GenBank/DDBJ databases">
        <authorList>
            <person name="Kaushik A."/>
        </authorList>
    </citation>
    <scope>NUCLEOTIDE SEQUENCE</scope>
    <source>
        <strain evidence="2">AG5</strain>
    </source>
</reference>
<dbReference type="EMBL" id="CAJNJQ010000764">
    <property type="protein sequence ID" value="CAE7098494.1"/>
    <property type="molecule type" value="Genomic_DNA"/>
</dbReference>
<feature type="domain" description="NB-ARC" evidence="1">
    <location>
        <begin position="283"/>
        <end position="423"/>
    </location>
</feature>
<dbReference type="Gene3D" id="3.40.1090.10">
    <property type="entry name" value="Cytosolic phospholipase A2 catalytic domain"/>
    <property type="match status" value="1"/>
</dbReference>
<dbReference type="InterPro" id="IPR027417">
    <property type="entry name" value="P-loop_NTPase"/>
</dbReference>
<dbReference type="InterPro" id="IPR002182">
    <property type="entry name" value="NB-ARC"/>
</dbReference>
<dbReference type="GO" id="GO:0043531">
    <property type="term" value="F:ADP binding"/>
    <property type="evidence" value="ECO:0007669"/>
    <property type="project" value="InterPro"/>
</dbReference>
<dbReference type="Pfam" id="PF13424">
    <property type="entry name" value="TPR_12"/>
    <property type="match status" value="2"/>
</dbReference>
<name>A0A8H3DXG4_9AGAM</name>
<comment type="caution">
    <text evidence="2">The sequence shown here is derived from an EMBL/GenBank/DDBJ whole genome shotgun (WGS) entry which is preliminary data.</text>
</comment>
<sequence length="890" mass="100161">MVRNATGNEEDMLVEGQISRRCKTVVFAMARHNLNASIPVLFRTYDVSTNPGPDCTIWQALHATMAHPELFKGIDIIDTAVSRSFIGGEIGCSNPLGHVLSEVGRLYPTRQIACIISIGAGHARIIRVPDPSWWQLVPRTRDLVVMKNMATDSERVAEEMAIRFRGRAGLYHRFNVDQGMQDMKDGSCERLGEALEHTKVYLQATQTDQRLDEAVRASVNKQGAISTLHAAGQVTDAHKSVTEPTDQVTMIFKRIPAPTPVYTGRENENLQVITCITGGDGGRRVCVVYGLGGVGKTQLVLSVIERTRDQWDHVIFVDASSNATAEGDFKDFATANGIGSSHQDIVRWLETCHQRWLVVLDNADTPSTNIRQYIPGGRHGSVIITTRLPDLDRLAKGPGSVCRLSSMSDEDGLALFMKTARMDDQCLPPNDISCAKALLKDFGCLALAIVHAGAYIAHSPGITFTKYRDLFVAQRQRMLEQYSQLPASAKLDDYGKTVYTTWKMCYDQLQAESRTMLWLMSYLHYTHISEDIFERAARNMDQHFDPLPLKDLESQARNHVTDFLSTFMGSDKCWDTVRFTRVMADLRLYSLIDYDRMNAAYSIHVLVQDWARTVKPHEQALGSECTATLLSLSIDNKEDTGSLAFKRRLSLHITSLLRRNCTISANHAYHLSRAFACAGQWSEQEKLCLQAMEAFKRELGDDNLDTITTMGHLANAYAESGRLDQVEQIEVQVLEFSERALGKEHPHTLIRKANLARTYTQLGRLEEAEQLQIQLLDASRRIQGEDHPDTLWHMTCLSMTYLVRGRLDEATGLRIQALEARKRVLGTDHPDTLSAMANLAQTYSHQGQWDKAELLLTEAFTIAEQQLGTEHPRSQRYSRWLRKAQKRHKL</sequence>
<organism evidence="2 3">
    <name type="scientific">Rhizoctonia solani</name>
    <dbReference type="NCBI Taxonomy" id="456999"/>
    <lineage>
        <taxon>Eukaryota</taxon>
        <taxon>Fungi</taxon>
        <taxon>Dikarya</taxon>
        <taxon>Basidiomycota</taxon>
        <taxon>Agaricomycotina</taxon>
        <taxon>Agaricomycetes</taxon>
        <taxon>Cantharellales</taxon>
        <taxon>Ceratobasidiaceae</taxon>
        <taxon>Rhizoctonia</taxon>
    </lineage>
</organism>
<dbReference type="SUPFAM" id="SSF48452">
    <property type="entry name" value="TPR-like"/>
    <property type="match status" value="2"/>
</dbReference>
<dbReference type="Gene3D" id="1.25.40.10">
    <property type="entry name" value="Tetratricopeptide repeat domain"/>
    <property type="match status" value="1"/>
</dbReference>
<dbReference type="Gene3D" id="3.40.50.300">
    <property type="entry name" value="P-loop containing nucleotide triphosphate hydrolases"/>
    <property type="match status" value="1"/>
</dbReference>
<protein>
    <recommendedName>
        <fullName evidence="1">NB-ARC domain-containing protein</fullName>
    </recommendedName>
</protein>